<proteinExistence type="predicted"/>
<accession>A0A5B8VJM6</accession>
<evidence type="ECO:0000259" key="1">
    <source>
        <dbReference type="PROSITE" id="PS50213"/>
    </source>
</evidence>
<dbReference type="EMBL" id="CP042434">
    <property type="protein sequence ID" value="QEC71162.1"/>
    <property type="molecule type" value="Genomic_DNA"/>
</dbReference>
<name>A0A5B8VJM6_9BACT</name>
<dbReference type="InterPro" id="IPR000782">
    <property type="entry name" value="FAS1_domain"/>
</dbReference>
<dbReference type="Pfam" id="PF02469">
    <property type="entry name" value="Fasciclin"/>
    <property type="match status" value="1"/>
</dbReference>
<dbReference type="PROSITE" id="PS50213">
    <property type="entry name" value="FAS1"/>
    <property type="match status" value="1"/>
</dbReference>
<dbReference type="PROSITE" id="PS51257">
    <property type="entry name" value="PROKAR_LIPOPROTEIN"/>
    <property type="match status" value="1"/>
</dbReference>
<dbReference type="InterPro" id="IPR036378">
    <property type="entry name" value="FAS1_dom_sf"/>
</dbReference>
<keyword evidence="3" id="KW-1185">Reference proteome</keyword>
<dbReference type="Proteomes" id="UP000321291">
    <property type="component" value="Chromosome"/>
</dbReference>
<feature type="domain" description="FAS1" evidence="1">
    <location>
        <begin position="48"/>
        <end position="225"/>
    </location>
</feature>
<reference evidence="2 3" key="1">
    <citation type="journal article" date="2017" name="Int. J. Syst. Evol. Microbiol.">
        <title>Arachidicoccus ginsenosidivorans sp. nov., with ginsenoside-converting activity isolated from ginseng cultivating soil.</title>
        <authorList>
            <person name="Siddiqi M.Z."/>
            <person name="Aslam Z."/>
            <person name="Im W.T."/>
        </authorList>
    </citation>
    <scope>NUCLEOTIDE SEQUENCE [LARGE SCALE GENOMIC DNA]</scope>
    <source>
        <strain evidence="2 3">Gsoil 809</strain>
    </source>
</reference>
<evidence type="ECO:0000313" key="2">
    <source>
        <dbReference type="EMBL" id="QEC71162.1"/>
    </source>
</evidence>
<organism evidence="2 3">
    <name type="scientific">Arachidicoccus ginsenosidivorans</name>
    <dbReference type="NCBI Taxonomy" id="496057"/>
    <lineage>
        <taxon>Bacteria</taxon>
        <taxon>Pseudomonadati</taxon>
        <taxon>Bacteroidota</taxon>
        <taxon>Chitinophagia</taxon>
        <taxon>Chitinophagales</taxon>
        <taxon>Chitinophagaceae</taxon>
        <taxon>Arachidicoccus</taxon>
    </lineage>
</organism>
<dbReference type="SUPFAM" id="SSF82153">
    <property type="entry name" value="FAS1 domain"/>
    <property type="match status" value="1"/>
</dbReference>
<dbReference type="OrthoDB" id="655802at2"/>
<dbReference type="Gene3D" id="2.30.180.10">
    <property type="entry name" value="FAS1 domain"/>
    <property type="match status" value="1"/>
</dbReference>
<gene>
    <name evidence="2" type="ORF">FSB73_05180</name>
</gene>
<dbReference type="AlphaFoldDB" id="A0A5B8VJM6"/>
<dbReference type="KEGG" id="agi:FSB73_05180"/>
<evidence type="ECO:0000313" key="3">
    <source>
        <dbReference type="Proteomes" id="UP000321291"/>
    </source>
</evidence>
<sequence length="232" mass="26167">MKNRQISRYISRRGWQALLFFSLLLAIVSCKKDYIKGGSTSNADRFAGATTYEALQQMPQFDTLVQLIDAAGIQDAVNKAGTVFAPSNRSIRDYLEMRTLFLQNNVDQSKFFLLDSLNYYLKNNIQGTKDSLLMYLIADHLTPQDVTLDGTIYPTGLNNDKVLVSFEETKDGNMGYTDLISSVPRILYYAQLWDGQGDPEENKILVKTAFIKTKTGSINALDPGHILFFYGR</sequence>
<protein>
    <recommendedName>
        <fullName evidence="1">FAS1 domain-containing protein</fullName>
    </recommendedName>
</protein>
<dbReference type="RefSeq" id="WP_146780436.1">
    <property type="nucleotide sequence ID" value="NZ_CP042434.1"/>
</dbReference>